<dbReference type="GeneID" id="36322422"/>
<dbReference type="RefSeq" id="XP_024341976.1">
    <property type="nucleotide sequence ID" value="XM_024477472.1"/>
</dbReference>
<evidence type="ECO:0000256" key="3">
    <source>
        <dbReference type="ARBA" id="ARBA00008479"/>
    </source>
</evidence>
<dbReference type="Proteomes" id="UP000194127">
    <property type="component" value="Unassembled WGS sequence"/>
</dbReference>
<evidence type="ECO:0000256" key="2">
    <source>
        <dbReference type="ARBA" id="ARBA00004604"/>
    </source>
</evidence>
<dbReference type="InterPro" id="IPR019002">
    <property type="entry name" value="Ribosome_biogenesis_Nop16"/>
</dbReference>
<dbReference type="EMBL" id="KZ110593">
    <property type="protein sequence ID" value="OSX65182.1"/>
    <property type="molecule type" value="Genomic_DNA"/>
</dbReference>
<dbReference type="PANTHER" id="PTHR13243">
    <property type="entry name" value="HSPC111 PROTEIN-RELATED"/>
    <property type="match status" value="1"/>
</dbReference>
<dbReference type="OrthoDB" id="285729at2759"/>
<dbReference type="GO" id="GO:0005730">
    <property type="term" value="C:nucleolus"/>
    <property type="evidence" value="ECO:0007669"/>
    <property type="project" value="UniProtKB-SubCell"/>
</dbReference>
<evidence type="ECO:0000313" key="7">
    <source>
        <dbReference type="EMBL" id="OSX65182.1"/>
    </source>
</evidence>
<evidence type="ECO:0000256" key="1">
    <source>
        <dbReference type="ARBA" id="ARBA00002889"/>
    </source>
</evidence>
<feature type="compositionally biased region" description="Basic residues" evidence="6">
    <location>
        <begin position="1"/>
        <end position="28"/>
    </location>
</feature>
<dbReference type="AlphaFoldDB" id="A0A1X6N9K1"/>
<evidence type="ECO:0000256" key="6">
    <source>
        <dbReference type="SAM" id="MobiDB-lite"/>
    </source>
</evidence>
<accession>A0A1X6N9K1</accession>
<keyword evidence="8" id="KW-1185">Reference proteome</keyword>
<organism evidence="7 8">
    <name type="scientific">Postia placenta MAD-698-R-SB12</name>
    <dbReference type="NCBI Taxonomy" id="670580"/>
    <lineage>
        <taxon>Eukaryota</taxon>
        <taxon>Fungi</taxon>
        <taxon>Dikarya</taxon>
        <taxon>Basidiomycota</taxon>
        <taxon>Agaricomycotina</taxon>
        <taxon>Agaricomycetes</taxon>
        <taxon>Polyporales</taxon>
        <taxon>Adustoporiaceae</taxon>
        <taxon>Rhodonia</taxon>
    </lineage>
</organism>
<protein>
    <recommendedName>
        <fullName evidence="4">Nucleolar protein 16</fullName>
    </recommendedName>
</protein>
<gene>
    <name evidence="7" type="ORF">POSPLADRAFT_1038970</name>
</gene>
<feature type="region of interest" description="Disordered" evidence="6">
    <location>
        <begin position="1"/>
        <end position="44"/>
    </location>
</feature>
<proteinExistence type="inferred from homology"/>
<dbReference type="GO" id="GO:0042273">
    <property type="term" value="P:ribosomal large subunit biogenesis"/>
    <property type="evidence" value="ECO:0007669"/>
    <property type="project" value="TreeGrafter"/>
</dbReference>
<feature type="region of interest" description="Disordered" evidence="6">
    <location>
        <begin position="61"/>
        <end position="106"/>
    </location>
</feature>
<sequence>MANPRQRKKLRSGSHKPVHHSRRAKTLLKKQPPIRGPKVLQDAWDKQKTVRQNYEALGLVATLNPTPSGGVERTWAASDGRETPADASTSSKGSSSQKAPKPSTDILAKGYGRIIRDEKGNIVDVQLADDGEAEVTPMEDVLGDILDPSRDEELAPWVGLGSNAAAGQNHAPSTHVVQALEDLSKGHGDALVRFASTGELAVLRRLVDKYGQDVEAMARDCKLNSDQRTTGELSRAIKKAGGFAELTKGC</sequence>
<dbReference type="STRING" id="670580.A0A1X6N9K1"/>
<keyword evidence="5" id="KW-0539">Nucleus</keyword>
<comment type="subcellular location">
    <subcellularLocation>
        <location evidence="2">Nucleus</location>
        <location evidence="2">Nucleolus</location>
    </subcellularLocation>
</comment>
<feature type="compositionally biased region" description="Low complexity" evidence="6">
    <location>
        <begin position="85"/>
        <end position="103"/>
    </location>
</feature>
<dbReference type="PANTHER" id="PTHR13243:SF1">
    <property type="entry name" value="NUCLEOLAR PROTEIN 16"/>
    <property type="match status" value="1"/>
</dbReference>
<dbReference type="Pfam" id="PF09420">
    <property type="entry name" value="Nop16"/>
    <property type="match status" value="1"/>
</dbReference>
<reference evidence="7 8" key="1">
    <citation type="submission" date="2017-04" db="EMBL/GenBank/DDBJ databases">
        <title>Genome Sequence of the Model Brown-Rot Fungus Postia placenta SB12.</title>
        <authorList>
            <consortium name="DOE Joint Genome Institute"/>
            <person name="Gaskell J."/>
            <person name="Kersten P."/>
            <person name="Larrondo L.F."/>
            <person name="Canessa P."/>
            <person name="Martinez D."/>
            <person name="Hibbett D."/>
            <person name="Schmoll M."/>
            <person name="Kubicek C.P."/>
            <person name="Martinez A.T."/>
            <person name="Yadav J."/>
            <person name="Master E."/>
            <person name="Magnuson J.K."/>
            <person name="James T."/>
            <person name="Yaver D."/>
            <person name="Berka R."/>
            <person name="Labutti K."/>
            <person name="Lipzen A."/>
            <person name="Aerts A."/>
            <person name="Barry K."/>
            <person name="Henrissat B."/>
            <person name="Blanchette R."/>
            <person name="Grigoriev I."/>
            <person name="Cullen D."/>
        </authorList>
    </citation>
    <scope>NUCLEOTIDE SEQUENCE [LARGE SCALE GENOMIC DNA]</scope>
    <source>
        <strain evidence="7 8">MAD-698-R-SB12</strain>
    </source>
</reference>
<evidence type="ECO:0000256" key="5">
    <source>
        <dbReference type="ARBA" id="ARBA00023242"/>
    </source>
</evidence>
<comment type="similarity">
    <text evidence="3">Belongs to the NOP16 family.</text>
</comment>
<comment type="function">
    <text evidence="1">Involved in the biogenesis of the 60S ribosomal subunit.</text>
</comment>
<evidence type="ECO:0000256" key="4">
    <source>
        <dbReference type="ARBA" id="ARBA00015522"/>
    </source>
</evidence>
<name>A0A1X6N9K1_9APHY</name>
<evidence type="ECO:0000313" key="8">
    <source>
        <dbReference type="Proteomes" id="UP000194127"/>
    </source>
</evidence>